<feature type="transmembrane region" description="Helical" evidence="1">
    <location>
        <begin position="231"/>
        <end position="255"/>
    </location>
</feature>
<feature type="transmembrane region" description="Helical" evidence="1">
    <location>
        <begin position="48"/>
        <end position="72"/>
    </location>
</feature>
<organism evidence="2 3">
    <name type="scientific">Caldalkalibacillus uzonensis</name>
    <dbReference type="NCBI Taxonomy" id="353224"/>
    <lineage>
        <taxon>Bacteria</taxon>
        <taxon>Bacillati</taxon>
        <taxon>Bacillota</taxon>
        <taxon>Bacilli</taxon>
        <taxon>Bacillales</taxon>
        <taxon>Bacillaceae</taxon>
        <taxon>Caldalkalibacillus</taxon>
    </lineage>
</organism>
<feature type="transmembrane region" description="Helical" evidence="1">
    <location>
        <begin position="124"/>
        <end position="144"/>
    </location>
</feature>
<feature type="transmembrane region" description="Helical" evidence="1">
    <location>
        <begin position="324"/>
        <end position="347"/>
    </location>
</feature>
<feature type="transmembrane region" description="Helical" evidence="1">
    <location>
        <begin position="17"/>
        <end position="36"/>
    </location>
</feature>
<gene>
    <name evidence="2" type="ORF">J2S00_001621</name>
</gene>
<keyword evidence="1" id="KW-0472">Membrane</keyword>
<feature type="transmembrane region" description="Helical" evidence="1">
    <location>
        <begin position="196"/>
        <end position="219"/>
    </location>
</feature>
<keyword evidence="1" id="KW-1133">Transmembrane helix</keyword>
<evidence type="ECO:0000256" key="1">
    <source>
        <dbReference type="SAM" id="Phobius"/>
    </source>
</evidence>
<dbReference type="RefSeq" id="WP_307337843.1">
    <property type="nucleotide sequence ID" value="NZ_JAUSUQ010000005.1"/>
</dbReference>
<protein>
    <submittedName>
        <fullName evidence="2">Membrane protein YkvI</fullName>
    </submittedName>
</protein>
<accession>A0ABU0CTK2</accession>
<name>A0ABU0CTK2_9BACI</name>
<feature type="transmembrane region" description="Helical" evidence="1">
    <location>
        <begin position="275"/>
        <end position="303"/>
    </location>
</feature>
<dbReference type="Proteomes" id="UP001232445">
    <property type="component" value="Unassembled WGS sequence"/>
</dbReference>
<feature type="transmembrane region" description="Helical" evidence="1">
    <location>
        <begin position="156"/>
        <end position="176"/>
    </location>
</feature>
<keyword evidence="1" id="KW-0812">Transmembrane</keyword>
<sequence>MGPVKSLRFFDGMSGKIILPGIILQSVLIGGGFATGREIVEYGAKFGAHGWVAGIAIFIGFSVMAILTFEVARMFQAYDYRSLLKQLVGKLWVAYDIVYLSLAVLIIAVMAAATGEILNYTMGFNPWVGIIGITLLVGVLNFYGEKLIERFKTLGTLALMIGYIIFSILVISSTWGEARQVLATGDTSFIPGDVGIGLVIWTGILYVGYNLAVYPAALFTVKRQKSRKHSLWSGVIAGVLMTFPWFLTYFAILGFYPNEEVLGARVPWLVMLEGFGNWVVVLFGGVVGWTLIETATGMIHAFINRINANLKEFGKQPLSGKQNALITVGALVGSVVLAQVGIIDLIAKDTP</sequence>
<dbReference type="PANTHER" id="PTHR37814:SF1">
    <property type="entry name" value="MEMBRANE PROTEIN"/>
    <property type="match status" value="1"/>
</dbReference>
<evidence type="ECO:0000313" key="2">
    <source>
        <dbReference type="EMBL" id="MDQ0338835.1"/>
    </source>
</evidence>
<dbReference type="InterPro" id="IPR038728">
    <property type="entry name" value="YkvI-like"/>
</dbReference>
<evidence type="ECO:0000313" key="3">
    <source>
        <dbReference type="Proteomes" id="UP001232445"/>
    </source>
</evidence>
<feature type="transmembrane region" description="Helical" evidence="1">
    <location>
        <begin position="93"/>
        <end position="112"/>
    </location>
</feature>
<dbReference type="PANTHER" id="PTHR37814">
    <property type="entry name" value="CONSERVED MEMBRANE PROTEIN"/>
    <property type="match status" value="1"/>
</dbReference>
<comment type="caution">
    <text evidence="2">The sequence shown here is derived from an EMBL/GenBank/DDBJ whole genome shotgun (WGS) entry which is preliminary data.</text>
</comment>
<proteinExistence type="predicted"/>
<dbReference type="EMBL" id="JAUSUQ010000005">
    <property type="protein sequence ID" value="MDQ0338835.1"/>
    <property type="molecule type" value="Genomic_DNA"/>
</dbReference>
<reference evidence="2 3" key="1">
    <citation type="submission" date="2023-07" db="EMBL/GenBank/DDBJ databases">
        <title>Genomic Encyclopedia of Type Strains, Phase IV (KMG-IV): sequencing the most valuable type-strain genomes for metagenomic binning, comparative biology and taxonomic classification.</title>
        <authorList>
            <person name="Goeker M."/>
        </authorList>
    </citation>
    <scope>NUCLEOTIDE SEQUENCE [LARGE SCALE GENOMIC DNA]</scope>
    <source>
        <strain evidence="2 3">DSM 17740</strain>
    </source>
</reference>
<keyword evidence="3" id="KW-1185">Reference proteome</keyword>